<evidence type="ECO:0000313" key="1">
    <source>
        <dbReference type="EMBL" id="PTM60325.1"/>
    </source>
</evidence>
<comment type="caution">
    <text evidence="1">The sequence shown here is derived from an EMBL/GenBank/DDBJ whole genome shotgun (WGS) entry which is preliminary data.</text>
</comment>
<dbReference type="Gene3D" id="3.90.850.10">
    <property type="entry name" value="Fumarylacetoacetase-like, C-terminal domain"/>
    <property type="match status" value="1"/>
</dbReference>
<accession>A0A2T4ZEK0</accession>
<dbReference type="Proteomes" id="UP000241808">
    <property type="component" value="Unassembled WGS sequence"/>
</dbReference>
<proteinExistence type="predicted"/>
<sequence length="272" mass="29156">MSLCSPQTRMFADEVLAAYRSRRQIGPLTSLEPTFSVADGEKVGHEVARRRVAAGERIIGRKIGFTNRTIWAEYGVYSPIWGPVYDTTFRDVDGPTTVAIGHLVEPRIEPEIVLGFKAPVTAGMDERAILGAVGWVAHGFEIVQSLFPGWRFQGADCQAAFGLHGALFCGPRIEVEGDAEGWLKALTTFSITLYRNGERIDQGVAANVLDGPLSAMRHLAGVLAADPLASPIAAGEIITTGTVTRAFPVAAGETWSTEVEGIAVKPMSLTFG</sequence>
<dbReference type="GO" id="GO:0005737">
    <property type="term" value="C:cytoplasm"/>
    <property type="evidence" value="ECO:0007669"/>
    <property type="project" value="TreeGrafter"/>
</dbReference>
<organism evidence="1 2">
    <name type="scientific">Phreatobacter oligotrophus</name>
    <dbReference type="NCBI Taxonomy" id="1122261"/>
    <lineage>
        <taxon>Bacteria</taxon>
        <taxon>Pseudomonadati</taxon>
        <taxon>Pseudomonadota</taxon>
        <taxon>Alphaproteobacteria</taxon>
        <taxon>Hyphomicrobiales</taxon>
        <taxon>Phreatobacteraceae</taxon>
        <taxon>Phreatobacter</taxon>
    </lineage>
</organism>
<dbReference type="InterPro" id="IPR050772">
    <property type="entry name" value="Hydratase-Decarb/MhpD_sf"/>
</dbReference>
<reference evidence="1 2" key="1">
    <citation type="submission" date="2018-04" db="EMBL/GenBank/DDBJ databases">
        <title>Genomic Encyclopedia of Archaeal and Bacterial Type Strains, Phase II (KMG-II): from individual species to whole genera.</title>
        <authorList>
            <person name="Goeker M."/>
        </authorList>
    </citation>
    <scope>NUCLEOTIDE SEQUENCE [LARGE SCALE GENOMIC DNA]</scope>
    <source>
        <strain evidence="1 2">DSM 25521</strain>
    </source>
</reference>
<dbReference type="PANTHER" id="PTHR30143">
    <property type="entry name" value="ACID HYDRATASE"/>
    <property type="match status" value="1"/>
</dbReference>
<gene>
    <name evidence="1" type="ORF">C8P69_103255</name>
</gene>
<keyword evidence="2" id="KW-1185">Reference proteome</keyword>
<dbReference type="RefSeq" id="WP_108176029.1">
    <property type="nucleotide sequence ID" value="NZ_PZZL01000003.1"/>
</dbReference>
<protein>
    <submittedName>
        <fullName evidence="1">2-oxo-3-hexenedioate decarboxylase</fullName>
    </submittedName>
</protein>
<name>A0A2T4ZEK0_9HYPH</name>
<dbReference type="SUPFAM" id="SSF56529">
    <property type="entry name" value="FAH"/>
    <property type="match status" value="1"/>
</dbReference>
<dbReference type="AlphaFoldDB" id="A0A2T4ZEK0"/>
<dbReference type="EMBL" id="PZZL01000003">
    <property type="protein sequence ID" value="PTM60325.1"/>
    <property type="molecule type" value="Genomic_DNA"/>
</dbReference>
<dbReference type="OrthoDB" id="9792137at2"/>
<dbReference type="PANTHER" id="PTHR30143:SF0">
    <property type="entry name" value="2-KETO-4-PENTENOATE HYDRATASE"/>
    <property type="match status" value="1"/>
</dbReference>
<dbReference type="GO" id="GO:0008684">
    <property type="term" value="F:2-oxopent-4-enoate hydratase activity"/>
    <property type="evidence" value="ECO:0007669"/>
    <property type="project" value="TreeGrafter"/>
</dbReference>
<dbReference type="InterPro" id="IPR036663">
    <property type="entry name" value="Fumarylacetoacetase_C_sf"/>
</dbReference>
<evidence type="ECO:0000313" key="2">
    <source>
        <dbReference type="Proteomes" id="UP000241808"/>
    </source>
</evidence>